<protein>
    <submittedName>
        <fullName evidence="2 3">Transporter</fullName>
    </submittedName>
</protein>
<dbReference type="EMBL" id="SDWY01000002">
    <property type="protein sequence ID" value="MDN6900142.1"/>
    <property type="molecule type" value="Genomic_DNA"/>
</dbReference>
<evidence type="ECO:0000313" key="3">
    <source>
        <dbReference type="EMBL" id="QAS69748.1"/>
    </source>
</evidence>
<feature type="transmembrane region" description="Helical" evidence="1">
    <location>
        <begin position="96"/>
        <end position="113"/>
    </location>
</feature>
<accession>A0AAJ1VQF7</accession>
<keyword evidence="1" id="KW-0472">Membrane</keyword>
<keyword evidence="4" id="KW-1185">Reference proteome</keyword>
<evidence type="ECO:0000313" key="5">
    <source>
        <dbReference type="Proteomes" id="UP001167919"/>
    </source>
</evidence>
<dbReference type="EMBL" id="CP029684">
    <property type="protein sequence ID" value="QAS69748.1"/>
    <property type="molecule type" value="Genomic_DNA"/>
</dbReference>
<dbReference type="Proteomes" id="UP001167919">
    <property type="component" value="Unassembled WGS sequence"/>
</dbReference>
<dbReference type="RefSeq" id="WP_128686143.1">
    <property type="nucleotide sequence ID" value="NZ_CP029684.2"/>
</dbReference>
<feature type="transmembrane region" description="Helical" evidence="1">
    <location>
        <begin position="16"/>
        <end position="33"/>
    </location>
</feature>
<keyword evidence="1" id="KW-0812">Transmembrane</keyword>
<sequence length="206" mass="22436">MAVRTSNTSGWKIKDIMMVVLIGMIFGVMFYVLKISHNAFASITKPLISFLSLHSITLTVGASQVSQQVMTAATIGLWVMAGPVSALIIKKPGSALLGELLAAIVKMAIGSTWGTTDLIWGLVQGAGSELGFALAGYKKPLVGLWFSTITSTVLSFGYNYFYAAYDKIPVNFTLSLLIIWFVSILFFAGILVFVIYFFLKRARLVK</sequence>
<gene>
    <name evidence="3" type="ORF">DLJ48_04040</name>
    <name evidence="2" type="ORF">EVC35_03865</name>
</gene>
<reference evidence="3 4" key="1">
    <citation type="journal article" date="2019" name="Syst. Appl. Microbiol.">
        <title>Oenococcus sicerae sp. nov., isolated from French cider.</title>
        <authorList>
            <person name="Cousin F.J."/>
            <person name="Le Guellec R."/>
            <person name="Chagnot C."/>
            <person name="Goux D."/>
            <person name="Dalmasso M."/>
            <person name="Laplace J.M."/>
            <person name="Cretenet M."/>
        </authorList>
    </citation>
    <scope>NUCLEOTIDE SEQUENCE [LARGE SCALE GENOMIC DNA]</scope>
    <source>
        <strain evidence="3 4">UCMA 15228</strain>
    </source>
</reference>
<evidence type="ECO:0000313" key="4">
    <source>
        <dbReference type="Proteomes" id="UP000286907"/>
    </source>
</evidence>
<evidence type="ECO:0000256" key="1">
    <source>
        <dbReference type="SAM" id="Phobius"/>
    </source>
</evidence>
<keyword evidence="1" id="KW-1133">Transmembrane helix</keyword>
<reference evidence="2" key="2">
    <citation type="submission" date="2019-01" db="EMBL/GenBank/DDBJ databases">
        <title>Oenococcus sicerae UCMA17102.</title>
        <authorList>
            <person name="Cousin F.J."/>
            <person name="Le Guellec R."/>
            <person name="Cretenet M."/>
        </authorList>
    </citation>
    <scope>NUCLEOTIDE SEQUENCE</scope>
    <source>
        <strain evidence="2">UCMA17102</strain>
    </source>
</reference>
<dbReference type="InterPro" id="IPR017195">
    <property type="entry name" value="ABC_thiamin-permease_prd"/>
</dbReference>
<dbReference type="Pfam" id="PF09819">
    <property type="entry name" value="ABC_cobalt"/>
    <property type="match status" value="1"/>
</dbReference>
<feature type="transmembrane region" description="Helical" evidence="1">
    <location>
        <begin position="144"/>
        <end position="165"/>
    </location>
</feature>
<feature type="transmembrane region" description="Helical" evidence="1">
    <location>
        <begin position="177"/>
        <end position="199"/>
    </location>
</feature>
<reference evidence="3" key="3">
    <citation type="submission" date="2020-01" db="EMBL/GenBank/DDBJ databases">
        <authorList>
            <person name="Cousin F.J."/>
            <person name="Le Guellec R."/>
            <person name="Cretenet M."/>
        </authorList>
    </citation>
    <scope>NUCLEOTIDE SEQUENCE</scope>
    <source>
        <strain evidence="3">UCMA 15228</strain>
    </source>
</reference>
<dbReference type="AlphaFoldDB" id="A0AAJ1VQF7"/>
<name>A0AAJ1VQF7_9LACO</name>
<organism evidence="2 5">
    <name type="scientific">Oenococcus sicerae</name>
    <dbReference type="NCBI Taxonomy" id="2203724"/>
    <lineage>
        <taxon>Bacteria</taxon>
        <taxon>Bacillati</taxon>
        <taxon>Bacillota</taxon>
        <taxon>Bacilli</taxon>
        <taxon>Lactobacillales</taxon>
        <taxon>Lactobacillaceae</taxon>
        <taxon>Oenococcus</taxon>
    </lineage>
</organism>
<feature type="transmembrane region" description="Helical" evidence="1">
    <location>
        <begin position="69"/>
        <end position="89"/>
    </location>
</feature>
<proteinExistence type="predicted"/>
<dbReference type="Proteomes" id="UP000286907">
    <property type="component" value="Chromosome"/>
</dbReference>
<evidence type="ECO:0000313" key="2">
    <source>
        <dbReference type="EMBL" id="MDN6900142.1"/>
    </source>
</evidence>